<organism evidence="3 4">
    <name type="scientific">Phragmitibacter flavus</name>
    <dbReference type="NCBI Taxonomy" id="2576071"/>
    <lineage>
        <taxon>Bacteria</taxon>
        <taxon>Pseudomonadati</taxon>
        <taxon>Verrucomicrobiota</taxon>
        <taxon>Verrucomicrobiia</taxon>
        <taxon>Verrucomicrobiales</taxon>
        <taxon>Verrucomicrobiaceae</taxon>
        <taxon>Phragmitibacter</taxon>
    </lineage>
</organism>
<feature type="signal peptide" evidence="1">
    <location>
        <begin position="1"/>
        <end position="17"/>
    </location>
</feature>
<dbReference type="OrthoDB" id="8233337at2"/>
<evidence type="ECO:0000256" key="1">
    <source>
        <dbReference type="SAM" id="SignalP"/>
    </source>
</evidence>
<evidence type="ECO:0000313" key="3">
    <source>
        <dbReference type="EMBL" id="TLD72208.1"/>
    </source>
</evidence>
<feature type="domain" description="SGNH hydrolase-type esterase" evidence="2">
    <location>
        <begin position="440"/>
        <end position="608"/>
    </location>
</feature>
<dbReference type="Gene3D" id="2.60.120.260">
    <property type="entry name" value="Galactose-binding domain-like"/>
    <property type="match status" value="1"/>
</dbReference>
<dbReference type="Pfam" id="PF13472">
    <property type="entry name" value="Lipase_GDSL_2"/>
    <property type="match status" value="2"/>
</dbReference>
<dbReference type="EMBL" id="VAUV01000002">
    <property type="protein sequence ID" value="TLD72208.1"/>
    <property type="molecule type" value="Genomic_DNA"/>
</dbReference>
<keyword evidence="4" id="KW-1185">Reference proteome</keyword>
<dbReference type="InterPro" id="IPR036514">
    <property type="entry name" value="SGNH_hydro_sf"/>
</dbReference>
<protein>
    <submittedName>
        <fullName evidence="3">SGNH/GDSL hydrolase family protein</fullName>
    </submittedName>
</protein>
<keyword evidence="1" id="KW-0732">Signal</keyword>
<comment type="caution">
    <text evidence="3">The sequence shown here is derived from an EMBL/GenBank/DDBJ whole genome shotgun (WGS) entry which is preliminary data.</text>
</comment>
<accession>A0A5R8KIR2</accession>
<reference evidence="3 4" key="1">
    <citation type="submission" date="2019-05" db="EMBL/GenBank/DDBJ databases">
        <title>Verrucobacter flavum gen. nov., sp. nov. a new member of the family Verrucomicrobiaceae.</title>
        <authorList>
            <person name="Szuroczki S."/>
            <person name="Abbaszade G."/>
            <person name="Szabo A."/>
            <person name="Felfoldi T."/>
            <person name="Schumann P."/>
            <person name="Boka K."/>
            <person name="Keki Z."/>
            <person name="Toumi M."/>
            <person name="Toth E."/>
        </authorList>
    </citation>
    <scope>NUCLEOTIDE SEQUENCE [LARGE SCALE GENOMIC DNA]</scope>
    <source>
        <strain evidence="3 4">MG-N-17</strain>
    </source>
</reference>
<feature type="chain" id="PRO_5024374335" evidence="1">
    <location>
        <begin position="18"/>
        <end position="621"/>
    </location>
</feature>
<dbReference type="PANTHER" id="PTHR30383:SF28">
    <property type="entry name" value="LIPASE_ACYLHYDROLASE"/>
    <property type="match status" value="1"/>
</dbReference>
<dbReference type="PANTHER" id="PTHR30383">
    <property type="entry name" value="THIOESTERASE 1/PROTEASE 1/LYSOPHOSPHOLIPASE L1"/>
    <property type="match status" value="1"/>
</dbReference>
<gene>
    <name evidence="3" type="ORF">FEM03_02300</name>
</gene>
<dbReference type="AlphaFoldDB" id="A0A5R8KIR2"/>
<dbReference type="InterPro" id="IPR013830">
    <property type="entry name" value="SGNH_hydro"/>
</dbReference>
<keyword evidence="3" id="KW-0378">Hydrolase</keyword>
<dbReference type="Proteomes" id="UP000306196">
    <property type="component" value="Unassembled WGS sequence"/>
</dbReference>
<sequence>MRSLITLLFLTALTLHAEDKPHFNLRNGLPNFQKKLTTPGDDTRIIYFGGSITAGAGASNPKFCYRELLTPWLRQENPKARIQPYNAAIGGTGSWLGAFRCWNDVGYYRPDLVIVEFAVNDGGLPEDQVVASMEGIVRQLRSKTPSKPDILFVYTLVAGHLEDFKNGKLPPTMQYHEKVAEHYGIPSVIMAKPAAEHILSGKMTIEAFAKDNVHPTDAGYALYLESLKPFFQASATFTGSTTVSLPQPLSPRPMENARLVPYDWATLDSGWLGWQLSSTNRLPHLAVSNQPGATITLKFKGSQVGIFDLIGPDTGNLEYRINDGEWKPKARFDKYCLNSTRPHATALEQNLDPTKESILELRISEITPEGSKGRYSRLGWFLIDGEAKDPNAGLDPLVRIDNIYQGMKPVTWTAPTNRWQNLSQTKTKLANGPSFRMVMLGDSIIGDTSGSEFEHLLARDYPQTKIKKTLSVRGSTGCWWYQEENRVEEYVIRHNPDLLVIGGISQRDDIAAIRSVIHQCRAKLPNLEILLLSPTFGAPQNAHNKNWTPQPDAKAYPYRANLQTLAQEEKCGFFDMTGPWWEYVKTSGYALDSFKRDPIHANDRGKQILGRLMQRFLAPDK</sequence>
<dbReference type="GO" id="GO:0004622">
    <property type="term" value="F:phosphatidylcholine lysophospholipase activity"/>
    <property type="evidence" value="ECO:0007669"/>
    <property type="project" value="TreeGrafter"/>
</dbReference>
<proteinExistence type="predicted"/>
<evidence type="ECO:0000313" key="4">
    <source>
        <dbReference type="Proteomes" id="UP000306196"/>
    </source>
</evidence>
<dbReference type="InterPro" id="IPR051532">
    <property type="entry name" value="Ester_Hydrolysis_Enzymes"/>
</dbReference>
<dbReference type="CDD" id="cd00229">
    <property type="entry name" value="SGNH_hydrolase"/>
    <property type="match status" value="1"/>
</dbReference>
<dbReference type="SUPFAM" id="SSF52266">
    <property type="entry name" value="SGNH hydrolase"/>
    <property type="match status" value="2"/>
</dbReference>
<evidence type="ECO:0000259" key="2">
    <source>
        <dbReference type="Pfam" id="PF13472"/>
    </source>
</evidence>
<feature type="domain" description="SGNH hydrolase-type esterase" evidence="2">
    <location>
        <begin position="48"/>
        <end position="222"/>
    </location>
</feature>
<dbReference type="Gene3D" id="3.40.50.1110">
    <property type="entry name" value="SGNH hydrolase"/>
    <property type="match status" value="2"/>
</dbReference>
<dbReference type="RefSeq" id="WP_138084563.1">
    <property type="nucleotide sequence ID" value="NZ_VAUV01000002.1"/>
</dbReference>
<name>A0A5R8KIR2_9BACT</name>